<comment type="caution">
    <text evidence="2">The sequence shown here is derived from an EMBL/GenBank/DDBJ whole genome shotgun (WGS) entry which is preliminary data.</text>
</comment>
<name>A0ABU9N7X1_9FLAO</name>
<keyword evidence="1" id="KW-1133">Transmembrane helix</keyword>
<keyword evidence="1" id="KW-0812">Transmembrane</keyword>
<evidence type="ECO:0000313" key="3">
    <source>
        <dbReference type="Proteomes" id="UP001460072"/>
    </source>
</evidence>
<feature type="transmembrane region" description="Helical" evidence="1">
    <location>
        <begin position="123"/>
        <end position="142"/>
    </location>
</feature>
<keyword evidence="3" id="KW-1185">Reference proteome</keyword>
<protein>
    <submittedName>
        <fullName evidence="2">Uncharacterized protein</fullName>
    </submittedName>
</protein>
<proteinExistence type="predicted"/>
<dbReference type="EMBL" id="JBCGDO010000025">
    <property type="protein sequence ID" value="MEM0543777.1"/>
    <property type="molecule type" value="Genomic_DNA"/>
</dbReference>
<reference evidence="2 3" key="1">
    <citation type="submission" date="2024-03" db="EMBL/GenBank/DDBJ databases">
        <title>Two novel species of the genus Flavobacterium exhibiting potentially degradation of complex polysaccharides.</title>
        <authorList>
            <person name="Lian X."/>
        </authorList>
    </citation>
    <scope>NUCLEOTIDE SEQUENCE [LARGE SCALE GENOMIC DNA]</scope>
    <source>
        <strain evidence="3">j3</strain>
    </source>
</reference>
<sequence>MKKNIPIYLYGLITILAGVFLLFSNDSSLNEITFKLAITLLVGAFFAFATAAFRQNKQVQFAYHTMHAFAMLLYAIALLFFCNSMERFINFTFYLFIFYSFSEIILCSWIFNLAQKVVFKIVLIRVLLGLVVGIGAVIALNFKLVTLQVFGVLFVMLGANIMLYVPVMKAKEPIKMLNKEL</sequence>
<accession>A0ABU9N7X1</accession>
<feature type="transmembrane region" description="Helical" evidence="1">
    <location>
        <begin position="61"/>
        <end position="81"/>
    </location>
</feature>
<keyword evidence="1" id="KW-0472">Membrane</keyword>
<feature type="transmembrane region" description="Helical" evidence="1">
    <location>
        <begin position="93"/>
        <end position="111"/>
    </location>
</feature>
<evidence type="ECO:0000313" key="2">
    <source>
        <dbReference type="EMBL" id="MEM0543777.1"/>
    </source>
</evidence>
<feature type="transmembrane region" description="Helical" evidence="1">
    <location>
        <begin position="36"/>
        <end position="54"/>
    </location>
</feature>
<dbReference type="RefSeq" id="WP_342696953.1">
    <property type="nucleotide sequence ID" value="NZ_JBCGDO010000025.1"/>
</dbReference>
<evidence type="ECO:0000256" key="1">
    <source>
        <dbReference type="SAM" id="Phobius"/>
    </source>
</evidence>
<feature type="transmembrane region" description="Helical" evidence="1">
    <location>
        <begin position="7"/>
        <end position="24"/>
    </location>
</feature>
<feature type="transmembrane region" description="Helical" evidence="1">
    <location>
        <begin position="148"/>
        <end position="167"/>
    </location>
</feature>
<dbReference type="Proteomes" id="UP001460072">
    <property type="component" value="Unassembled WGS sequence"/>
</dbReference>
<gene>
    <name evidence="2" type="ORF">WFZ85_14225</name>
</gene>
<organism evidence="2 3">
    <name type="scientific">Flavobacterium aureirubrum</name>
    <dbReference type="NCBI Taxonomy" id="3133147"/>
    <lineage>
        <taxon>Bacteria</taxon>
        <taxon>Pseudomonadati</taxon>
        <taxon>Bacteroidota</taxon>
        <taxon>Flavobacteriia</taxon>
        <taxon>Flavobacteriales</taxon>
        <taxon>Flavobacteriaceae</taxon>
        <taxon>Flavobacterium</taxon>
    </lineage>
</organism>